<keyword evidence="6" id="KW-0227">DNA damage</keyword>
<keyword evidence="9" id="KW-0862">Zinc</keyword>
<evidence type="ECO:0000256" key="10">
    <source>
        <dbReference type="ARBA" id="ARBA00023242"/>
    </source>
</evidence>
<evidence type="ECO:0000256" key="9">
    <source>
        <dbReference type="ARBA" id="ARBA00022833"/>
    </source>
</evidence>
<keyword evidence="4" id="KW-0808">Transferase</keyword>
<evidence type="ECO:0000256" key="6">
    <source>
        <dbReference type="ARBA" id="ARBA00022763"/>
    </source>
</evidence>
<dbReference type="GO" id="GO:0031491">
    <property type="term" value="F:nucleosome binding"/>
    <property type="evidence" value="ECO:0007669"/>
    <property type="project" value="TreeGrafter"/>
</dbReference>
<dbReference type="Proteomes" id="UP000585474">
    <property type="component" value="Unassembled WGS sequence"/>
</dbReference>
<dbReference type="GO" id="GO:0035861">
    <property type="term" value="C:site of double-strand break"/>
    <property type="evidence" value="ECO:0007669"/>
    <property type="project" value="TreeGrafter"/>
</dbReference>
<keyword evidence="10" id="KW-0539">Nucleus</keyword>
<evidence type="ECO:0000256" key="2">
    <source>
        <dbReference type="ARBA" id="ARBA00004123"/>
    </source>
</evidence>
<dbReference type="GO" id="GO:0006302">
    <property type="term" value="P:double-strand break repair"/>
    <property type="evidence" value="ECO:0007669"/>
    <property type="project" value="TreeGrafter"/>
</dbReference>
<dbReference type="InterPro" id="IPR001841">
    <property type="entry name" value="Znf_RING"/>
</dbReference>
<evidence type="ECO:0000256" key="7">
    <source>
        <dbReference type="ARBA" id="ARBA00022771"/>
    </source>
</evidence>
<dbReference type="Gene3D" id="3.30.40.10">
    <property type="entry name" value="Zinc/RING finger domain, C3HC4 (zinc finger)"/>
    <property type="match status" value="1"/>
</dbReference>
<evidence type="ECO:0000313" key="15">
    <source>
        <dbReference type="Proteomes" id="UP000585474"/>
    </source>
</evidence>
<dbReference type="PANTHER" id="PTHR23328:SF0">
    <property type="entry name" value="RING-TYPE DOMAIN-CONTAINING PROTEIN"/>
    <property type="match status" value="1"/>
</dbReference>
<dbReference type="Pfam" id="PF00097">
    <property type="entry name" value="zf-C3HC4"/>
    <property type="match status" value="1"/>
</dbReference>
<proteinExistence type="predicted"/>
<evidence type="ECO:0000256" key="5">
    <source>
        <dbReference type="ARBA" id="ARBA00022723"/>
    </source>
</evidence>
<comment type="catalytic activity">
    <reaction evidence="1">
        <text>S-ubiquitinyl-[E2 ubiquitin-conjugating enzyme]-L-cysteine + [acceptor protein]-L-lysine = [E2 ubiquitin-conjugating enzyme]-L-cysteine + N(6)-ubiquitinyl-[acceptor protein]-L-lysine.</text>
        <dbReference type="EC" id="2.3.2.27"/>
    </reaction>
</comment>
<evidence type="ECO:0000313" key="14">
    <source>
        <dbReference type="EMBL" id="GFZ19096.1"/>
    </source>
</evidence>
<sequence>MVGEETKQSPPNPKNGKKIESMFSPRFKSVAEMAGWDEEALLIASLVVEDTPDRDFKQKKRSDLQFKTPPTNSRRKRRAQRKSPVSVSVPVLDFDEDETSGKESGKKKIELKTNADEKKGTREERIKWSGRTGVSSSSSCLPCMDKLRDELSCAICLEICFEPSTTSCGHSFCKKCLRSAADKCGKRCPKSMEDLALLIQFFGTQFNFCFHKKLEARKASVAHNSRETEHHSPPRRSHYNARNWSIQALNNPEGERQSVRRESHCEVRNRSVGPSGTISFSVGGDVSVRRRRRVPGQDEDAALALRLQREEFMEVFRGSDEQYRRSSLALARANLRAMATRAANTPYGAVPTLGISHFPPPPPPPPFLPSKPICFDYVVTAFVIVCSVVYKKPGVGAVSRWVLPSKYCRSSDFLESEACSGCSWGWRSIIWGKELMMKGLVWRVCNGQRINIFKHQWIPKSVNPHSERSGVEVRVDLKVSHLFDPLTKAWRLPLISMLFPAENVPRILSIYIPTSEMEDSRVRASTRNVEFSGKSAYSLLSLAFNKTLAGLLAVKILTECLECFDGLLIPSLCPRTAVRVAHNLARAALQAAL</sequence>
<dbReference type="InterPro" id="IPR051657">
    <property type="entry name" value="RNF168/RNF169_E3_ubiq-ligase"/>
</dbReference>
<keyword evidence="8" id="KW-0833">Ubl conjugation pathway</keyword>
<protein>
    <recommendedName>
        <fullName evidence="3">RING-type E3 ubiquitin transferase</fullName>
        <ecNumber evidence="3">2.3.2.27</ecNumber>
    </recommendedName>
</protein>
<feature type="compositionally biased region" description="Basic and acidic residues" evidence="12">
    <location>
        <begin position="99"/>
        <end position="124"/>
    </location>
</feature>
<evidence type="ECO:0000256" key="3">
    <source>
        <dbReference type="ARBA" id="ARBA00012483"/>
    </source>
</evidence>
<dbReference type="PROSITE" id="PS50089">
    <property type="entry name" value="ZF_RING_2"/>
    <property type="match status" value="1"/>
</dbReference>
<feature type="region of interest" description="Disordered" evidence="12">
    <location>
        <begin position="220"/>
        <end position="271"/>
    </location>
</feature>
<feature type="compositionally biased region" description="Basic and acidic residues" evidence="12">
    <location>
        <begin position="220"/>
        <end position="232"/>
    </location>
</feature>
<keyword evidence="15" id="KW-1185">Reference proteome</keyword>
<feature type="compositionally biased region" description="Basic and acidic residues" evidence="12">
    <location>
        <begin position="52"/>
        <end position="64"/>
    </location>
</feature>
<dbReference type="GO" id="GO:0005634">
    <property type="term" value="C:nucleus"/>
    <property type="evidence" value="ECO:0007669"/>
    <property type="project" value="UniProtKB-SubCell"/>
</dbReference>
<reference evidence="14 15" key="1">
    <citation type="submission" date="2019-07" db="EMBL/GenBank/DDBJ databases">
        <title>De Novo Assembly of kiwifruit Actinidia rufa.</title>
        <authorList>
            <person name="Sugita-Konishi S."/>
            <person name="Sato K."/>
            <person name="Mori E."/>
            <person name="Abe Y."/>
            <person name="Kisaki G."/>
            <person name="Hamano K."/>
            <person name="Suezawa K."/>
            <person name="Otani M."/>
            <person name="Fukuda T."/>
            <person name="Manabe T."/>
            <person name="Gomi K."/>
            <person name="Tabuchi M."/>
            <person name="Akimitsu K."/>
            <person name="Kataoka I."/>
        </authorList>
    </citation>
    <scope>NUCLEOTIDE SEQUENCE [LARGE SCALE GENOMIC DNA]</scope>
    <source>
        <strain evidence="15">cv. Fuchu</strain>
    </source>
</reference>
<dbReference type="InterPro" id="IPR017907">
    <property type="entry name" value="Znf_RING_CS"/>
</dbReference>
<dbReference type="EMBL" id="BJWL01000027">
    <property type="protein sequence ID" value="GFZ19096.1"/>
    <property type="molecule type" value="Genomic_DNA"/>
</dbReference>
<dbReference type="InterPro" id="IPR013083">
    <property type="entry name" value="Znf_RING/FYVE/PHD"/>
</dbReference>
<dbReference type="PANTHER" id="PTHR23328">
    <property type="entry name" value="RING-TYPE DOMAIN-CONTAINING PROTEIN"/>
    <property type="match status" value="1"/>
</dbReference>
<evidence type="ECO:0000256" key="11">
    <source>
        <dbReference type="PROSITE-ProRule" id="PRU00175"/>
    </source>
</evidence>
<keyword evidence="7 11" id="KW-0863">Zinc-finger</keyword>
<dbReference type="OrthoDB" id="6105938at2759"/>
<feature type="compositionally biased region" description="Polar residues" evidence="12">
    <location>
        <begin position="240"/>
        <end position="250"/>
    </location>
</feature>
<feature type="compositionally biased region" description="Basic and acidic residues" evidence="12">
    <location>
        <begin position="253"/>
        <end position="269"/>
    </location>
</feature>
<comment type="subcellular location">
    <subcellularLocation>
        <location evidence="2">Nucleus</location>
    </subcellularLocation>
</comment>
<dbReference type="AlphaFoldDB" id="A0A7J0H7N7"/>
<name>A0A7J0H7N7_9ERIC</name>
<dbReference type="PROSITE" id="PS00518">
    <property type="entry name" value="ZF_RING_1"/>
    <property type="match status" value="1"/>
</dbReference>
<dbReference type="SMART" id="SM00184">
    <property type="entry name" value="RING"/>
    <property type="match status" value="1"/>
</dbReference>
<gene>
    <name evidence="14" type="ORF">Acr_27g0008350</name>
</gene>
<evidence type="ECO:0000256" key="4">
    <source>
        <dbReference type="ARBA" id="ARBA00022679"/>
    </source>
</evidence>
<feature type="region of interest" description="Disordered" evidence="12">
    <location>
        <begin position="1"/>
        <end position="21"/>
    </location>
</feature>
<keyword evidence="5" id="KW-0479">Metal-binding</keyword>
<feature type="domain" description="RING-type" evidence="13">
    <location>
        <begin position="153"/>
        <end position="189"/>
    </location>
</feature>
<evidence type="ECO:0000256" key="8">
    <source>
        <dbReference type="ARBA" id="ARBA00022786"/>
    </source>
</evidence>
<organism evidence="14 15">
    <name type="scientific">Actinidia rufa</name>
    <dbReference type="NCBI Taxonomy" id="165716"/>
    <lineage>
        <taxon>Eukaryota</taxon>
        <taxon>Viridiplantae</taxon>
        <taxon>Streptophyta</taxon>
        <taxon>Embryophyta</taxon>
        <taxon>Tracheophyta</taxon>
        <taxon>Spermatophyta</taxon>
        <taxon>Magnoliopsida</taxon>
        <taxon>eudicotyledons</taxon>
        <taxon>Gunneridae</taxon>
        <taxon>Pentapetalae</taxon>
        <taxon>asterids</taxon>
        <taxon>Ericales</taxon>
        <taxon>Actinidiaceae</taxon>
        <taxon>Actinidia</taxon>
    </lineage>
</organism>
<evidence type="ECO:0000256" key="1">
    <source>
        <dbReference type="ARBA" id="ARBA00000900"/>
    </source>
</evidence>
<evidence type="ECO:0000256" key="12">
    <source>
        <dbReference type="SAM" id="MobiDB-lite"/>
    </source>
</evidence>
<accession>A0A7J0H7N7</accession>
<dbReference type="EC" id="2.3.2.27" evidence="3"/>
<evidence type="ECO:0000259" key="13">
    <source>
        <dbReference type="PROSITE" id="PS50089"/>
    </source>
</evidence>
<dbReference type="SUPFAM" id="SSF57850">
    <property type="entry name" value="RING/U-box"/>
    <property type="match status" value="1"/>
</dbReference>
<dbReference type="InterPro" id="IPR018957">
    <property type="entry name" value="Znf_C3HC4_RING-type"/>
</dbReference>
<dbReference type="GO" id="GO:0008270">
    <property type="term" value="F:zinc ion binding"/>
    <property type="evidence" value="ECO:0007669"/>
    <property type="project" value="UniProtKB-KW"/>
</dbReference>
<feature type="region of interest" description="Disordered" evidence="12">
    <location>
        <begin position="52"/>
        <end position="124"/>
    </location>
</feature>
<dbReference type="GO" id="GO:0061630">
    <property type="term" value="F:ubiquitin protein ligase activity"/>
    <property type="evidence" value="ECO:0007669"/>
    <property type="project" value="UniProtKB-EC"/>
</dbReference>
<comment type="caution">
    <text evidence="14">The sequence shown here is derived from an EMBL/GenBank/DDBJ whole genome shotgun (WGS) entry which is preliminary data.</text>
</comment>